<comment type="subcellular location">
    <subcellularLocation>
        <location evidence="1">Cell membrane</location>
        <topology evidence="1">Multi-pass membrane protein</topology>
    </subcellularLocation>
</comment>
<evidence type="ECO:0000256" key="5">
    <source>
        <dbReference type="ARBA" id="ARBA00023136"/>
    </source>
</evidence>
<dbReference type="PANTHER" id="PTHR43738">
    <property type="entry name" value="ABC TRANSPORTER, MEMBRANE PROTEIN"/>
    <property type="match status" value="1"/>
</dbReference>
<evidence type="ECO:0000259" key="7">
    <source>
        <dbReference type="Pfam" id="PF02687"/>
    </source>
</evidence>
<dbReference type="PANTHER" id="PTHR43738:SF2">
    <property type="entry name" value="ABC TRANSPORTER PERMEASE"/>
    <property type="match status" value="1"/>
</dbReference>
<dbReference type="EMBL" id="LAZR01036031">
    <property type="protein sequence ID" value="KKL25924.1"/>
    <property type="molecule type" value="Genomic_DNA"/>
</dbReference>
<evidence type="ECO:0000256" key="4">
    <source>
        <dbReference type="ARBA" id="ARBA00022989"/>
    </source>
</evidence>
<keyword evidence="5 6" id="KW-0472">Membrane</keyword>
<evidence type="ECO:0000256" key="1">
    <source>
        <dbReference type="ARBA" id="ARBA00004651"/>
    </source>
</evidence>
<feature type="domain" description="ABC3 transporter permease C-terminal" evidence="7">
    <location>
        <begin position="102"/>
        <end position="217"/>
    </location>
</feature>
<keyword evidence="2" id="KW-1003">Cell membrane</keyword>
<keyword evidence="4 6" id="KW-1133">Transmembrane helix</keyword>
<dbReference type="Pfam" id="PF02687">
    <property type="entry name" value="FtsX"/>
    <property type="match status" value="1"/>
</dbReference>
<feature type="transmembrane region" description="Helical" evidence="6">
    <location>
        <begin position="185"/>
        <end position="209"/>
    </location>
</feature>
<feature type="transmembrane region" description="Helical" evidence="6">
    <location>
        <begin position="102"/>
        <end position="123"/>
    </location>
</feature>
<feature type="transmembrane region" description="Helical" evidence="6">
    <location>
        <begin position="144"/>
        <end position="173"/>
    </location>
</feature>
<comment type="caution">
    <text evidence="8">The sequence shown here is derived from an EMBL/GenBank/DDBJ whole genome shotgun (WGS) entry which is preliminary data.</text>
</comment>
<keyword evidence="3 6" id="KW-0812">Transmembrane</keyword>
<dbReference type="InterPro" id="IPR051125">
    <property type="entry name" value="ABC-4/HrtB_transporter"/>
</dbReference>
<evidence type="ECO:0000256" key="6">
    <source>
        <dbReference type="SAM" id="Phobius"/>
    </source>
</evidence>
<dbReference type="AlphaFoldDB" id="A0A0F9BVK9"/>
<sequence>LEVRDPVSGKSREVKIIGVISLGSSASFFGVFLPEQTFTAVFGQAASSQYYIGLDDPGNAVRVADRIESALTQSGTQASSIKKDIDDDQALFRNFFRLMQSFMGLGLFVGIAAVGVIAFRSVVERRQQIGMLRAIGYTRGTVALSFILESTFVAALGVLSGVGLAIWLSYFLITSDEFPTSESAYVIPWFQIALISAFAFFASLLMTIVPSRLAASVPIAEALRYE</sequence>
<proteinExistence type="predicted"/>
<feature type="non-terminal residue" evidence="8">
    <location>
        <position position="1"/>
    </location>
</feature>
<dbReference type="GO" id="GO:0005886">
    <property type="term" value="C:plasma membrane"/>
    <property type="evidence" value="ECO:0007669"/>
    <property type="project" value="UniProtKB-SubCell"/>
</dbReference>
<organism evidence="8">
    <name type="scientific">marine sediment metagenome</name>
    <dbReference type="NCBI Taxonomy" id="412755"/>
    <lineage>
        <taxon>unclassified sequences</taxon>
        <taxon>metagenomes</taxon>
        <taxon>ecological metagenomes</taxon>
    </lineage>
</organism>
<gene>
    <name evidence="8" type="ORF">LCGC14_2400420</name>
</gene>
<reference evidence="8" key="1">
    <citation type="journal article" date="2015" name="Nature">
        <title>Complex archaea that bridge the gap between prokaryotes and eukaryotes.</title>
        <authorList>
            <person name="Spang A."/>
            <person name="Saw J.H."/>
            <person name="Jorgensen S.L."/>
            <person name="Zaremba-Niedzwiedzka K."/>
            <person name="Martijn J."/>
            <person name="Lind A.E."/>
            <person name="van Eijk R."/>
            <person name="Schleper C."/>
            <person name="Guy L."/>
            <person name="Ettema T.J."/>
        </authorList>
    </citation>
    <scope>NUCLEOTIDE SEQUENCE</scope>
</reference>
<evidence type="ECO:0000313" key="8">
    <source>
        <dbReference type="EMBL" id="KKL25924.1"/>
    </source>
</evidence>
<name>A0A0F9BVK9_9ZZZZ</name>
<evidence type="ECO:0000256" key="3">
    <source>
        <dbReference type="ARBA" id="ARBA00022692"/>
    </source>
</evidence>
<protein>
    <recommendedName>
        <fullName evidence="7">ABC3 transporter permease C-terminal domain-containing protein</fullName>
    </recommendedName>
</protein>
<accession>A0A0F9BVK9</accession>
<dbReference type="InterPro" id="IPR003838">
    <property type="entry name" value="ABC3_permease_C"/>
</dbReference>
<evidence type="ECO:0000256" key="2">
    <source>
        <dbReference type="ARBA" id="ARBA00022475"/>
    </source>
</evidence>